<reference evidence="2" key="1">
    <citation type="submission" date="2023-05" db="EMBL/GenBank/DDBJ databases">
        <title>Sedimentitalea sp. nov. JM2-8.</title>
        <authorList>
            <person name="Huang J."/>
        </authorList>
    </citation>
    <scope>NUCLEOTIDE SEQUENCE [LARGE SCALE GENOMIC DNA]</scope>
    <source>
        <strain evidence="2">KHS03</strain>
    </source>
</reference>
<dbReference type="Gene3D" id="3.40.50.1240">
    <property type="entry name" value="Phosphoglycerate mutase-like"/>
    <property type="match status" value="1"/>
</dbReference>
<comment type="caution">
    <text evidence="1">The sequence shown here is derived from an EMBL/GenBank/DDBJ whole genome shotgun (WGS) entry which is preliminary data.</text>
</comment>
<dbReference type="SUPFAM" id="SSF53254">
    <property type="entry name" value="Phosphoglycerate mutase-like"/>
    <property type="match status" value="1"/>
</dbReference>
<keyword evidence="1" id="KW-0378">Hydrolase</keyword>
<sequence>MTTFHWVRHGPTHERAIVGWRDVPADLSNTARIQRLDSFLPRDAIVVSSDLIRASATADALSAARTRLPDVRDLREFHFGDWDGLHFSEVAETHPRLSRDYWENPGEPTPPGGESWNMAAARVRPVVDTLIKQHPGRHIIVVAHIGVIMTQIEHASGQSAREVIGNKIDNLSVTELHLSGTDWQVRRINHLP</sequence>
<dbReference type="EMBL" id="JASMWN010000011">
    <property type="protein sequence ID" value="MDU9005002.1"/>
    <property type="molecule type" value="Genomic_DNA"/>
</dbReference>
<dbReference type="InterPro" id="IPR013078">
    <property type="entry name" value="His_Pase_superF_clade-1"/>
</dbReference>
<keyword evidence="2" id="KW-1185">Reference proteome</keyword>
<dbReference type="InterPro" id="IPR050275">
    <property type="entry name" value="PGM_Phosphatase"/>
</dbReference>
<dbReference type="EC" id="3.1.3.-" evidence="1"/>
<dbReference type="PANTHER" id="PTHR48100">
    <property type="entry name" value="BROAD-SPECIFICITY PHOSPHATASE YOR283W-RELATED"/>
    <property type="match status" value="1"/>
</dbReference>
<dbReference type="PANTHER" id="PTHR48100:SF1">
    <property type="entry name" value="HISTIDINE PHOSPHATASE FAMILY PROTEIN-RELATED"/>
    <property type="match status" value="1"/>
</dbReference>
<dbReference type="RefSeq" id="WP_316777554.1">
    <property type="nucleotide sequence ID" value="NZ_JASMWN010000011.1"/>
</dbReference>
<accession>A0ABU3VFP0</accession>
<proteinExistence type="predicted"/>
<dbReference type="Proteomes" id="UP001255416">
    <property type="component" value="Unassembled WGS sequence"/>
</dbReference>
<dbReference type="Pfam" id="PF00300">
    <property type="entry name" value="His_Phos_1"/>
    <property type="match status" value="1"/>
</dbReference>
<protein>
    <submittedName>
        <fullName evidence="1">Histidine phosphatase family protein</fullName>
        <ecNumber evidence="1">3.1.3.-</ecNumber>
    </submittedName>
</protein>
<evidence type="ECO:0000313" key="2">
    <source>
        <dbReference type="Proteomes" id="UP001255416"/>
    </source>
</evidence>
<name>A0ABU3VFP0_9RHOB</name>
<organism evidence="1 2">
    <name type="scientific">Sedimentitalea todarodis</name>
    <dbReference type="NCBI Taxonomy" id="1631240"/>
    <lineage>
        <taxon>Bacteria</taxon>
        <taxon>Pseudomonadati</taxon>
        <taxon>Pseudomonadota</taxon>
        <taxon>Alphaproteobacteria</taxon>
        <taxon>Rhodobacterales</taxon>
        <taxon>Paracoccaceae</taxon>
        <taxon>Sedimentitalea</taxon>
    </lineage>
</organism>
<evidence type="ECO:0000313" key="1">
    <source>
        <dbReference type="EMBL" id="MDU9005002.1"/>
    </source>
</evidence>
<dbReference type="GO" id="GO:0016787">
    <property type="term" value="F:hydrolase activity"/>
    <property type="evidence" value="ECO:0007669"/>
    <property type="project" value="UniProtKB-KW"/>
</dbReference>
<dbReference type="InterPro" id="IPR029033">
    <property type="entry name" value="His_PPase_superfam"/>
</dbReference>
<gene>
    <name evidence="1" type="ORF">QO231_14200</name>
</gene>